<evidence type="ECO:0000313" key="2">
    <source>
        <dbReference type="Proteomes" id="UP000197007"/>
    </source>
</evidence>
<gene>
    <name evidence="1" type="ORF">CBG49_00100</name>
</gene>
<proteinExistence type="predicted"/>
<sequence>MNTMILQEPTFLTDRQGNTLSAVVPIEQYNELLRIAELYEELEDLQLYYESKADPTPAEPADIVFKRIEARRKIILC</sequence>
<reference evidence="2" key="1">
    <citation type="submission" date="2017-06" db="EMBL/GenBank/DDBJ databases">
        <title>Complete genome sequence of Capnocytophaga sp. KCOM 1579 (=ChDC OS43) isolated from a human refractory periapical abscess lesion.</title>
        <authorList>
            <person name="Kook J.-K."/>
            <person name="Park S.-N."/>
            <person name="Lim Y.K."/>
            <person name="Roh H."/>
        </authorList>
    </citation>
    <scope>NUCLEOTIDE SEQUENCE [LARGE SCALE GENOMIC DNA]</scope>
    <source>
        <strain evidence="2">ChDC OS43</strain>
    </source>
</reference>
<organism evidence="1 2">
    <name type="scientific">Capnocytophaga endodontalis</name>
    <dbReference type="NCBI Taxonomy" id="2708117"/>
    <lineage>
        <taxon>Bacteria</taxon>
        <taxon>Pseudomonadati</taxon>
        <taxon>Bacteroidota</taxon>
        <taxon>Flavobacteriia</taxon>
        <taxon>Flavobacteriales</taxon>
        <taxon>Flavobacteriaceae</taxon>
        <taxon>Capnocytophaga</taxon>
    </lineage>
</organism>
<dbReference type="EMBL" id="CP022022">
    <property type="protein sequence ID" value="ASF41614.1"/>
    <property type="molecule type" value="Genomic_DNA"/>
</dbReference>
<dbReference type="KEGG" id="capn:CBG49_00100"/>
<evidence type="ECO:0000313" key="1">
    <source>
        <dbReference type="EMBL" id="ASF41614.1"/>
    </source>
</evidence>
<keyword evidence="2" id="KW-1185">Reference proteome</keyword>
<name>A0A1Z4BK04_9FLAO</name>
<dbReference type="Proteomes" id="UP000197007">
    <property type="component" value="Chromosome"/>
</dbReference>
<dbReference type="AlphaFoldDB" id="A0A1Z4BK04"/>
<accession>A0A1Z4BK04</accession>
<protein>
    <submittedName>
        <fullName evidence="1">XRE family transcriptional regulator</fullName>
    </submittedName>
</protein>